<dbReference type="InterPro" id="IPR043605">
    <property type="entry name" value="DUF883_C"/>
</dbReference>
<dbReference type="EMBL" id="CADCXN010000058">
    <property type="protein sequence ID" value="CAA9890873.1"/>
    <property type="molecule type" value="Genomic_DNA"/>
</dbReference>
<keyword evidence="4" id="KW-1185">Reference proteome</keyword>
<dbReference type="Pfam" id="PF19029">
    <property type="entry name" value="DUF883_C"/>
    <property type="match status" value="1"/>
</dbReference>
<dbReference type="AlphaFoldDB" id="A0A8S0Y6A5"/>
<organism evidence="3 4">
    <name type="scientific">Candidatus Methylobacter favarea</name>
    <dbReference type="NCBI Taxonomy" id="2707345"/>
    <lineage>
        <taxon>Bacteria</taxon>
        <taxon>Pseudomonadati</taxon>
        <taxon>Pseudomonadota</taxon>
        <taxon>Gammaproteobacteria</taxon>
        <taxon>Methylococcales</taxon>
        <taxon>Methylococcaceae</taxon>
        <taxon>Methylobacter</taxon>
    </lineage>
</organism>
<evidence type="ECO:0000259" key="2">
    <source>
        <dbReference type="Pfam" id="PF19029"/>
    </source>
</evidence>
<accession>A0A8S0Y6A5</accession>
<comment type="caution">
    <text evidence="3">The sequence shown here is derived from an EMBL/GenBank/DDBJ whole genome shotgun (WGS) entry which is preliminary data.</text>
</comment>
<evidence type="ECO:0000313" key="4">
    <source>
        <dbReference type="Proteomes" id="UP000494216"/>
    </source>
</evidence>
<name>A0A8S0Y6A5_9GAMM</name>
<feature type="region of interest" description="Disordered" evidence="1">
    <location>
        <begin position="1"/>
        <end position="20"/>
    </location>
</feature>
<reference evidence="3 4" key="1">
    <citation type="submission" date="2020-02" db="EMBL/GenBank/DDBJ databases">
        <authorList>
            <person name="Hogendoorn C."/>
        </authorList>
    </citation>
    <scope>NUCLEOTIDE SEQUENCE [LARGE SCALE GENOMIC DNA]</scope>
    <source>
        <strain evidence="3">METHB21</strain>
    </source>
</reference>
<sequence>MTASSAEQLSKAAGKTVERVKADAHEAVETAANVSRQAAKVMGEKGEQMKHLEEQFVENCRNYVHDKPVTSLGVAVALGFLLSRLVSTR</sequence>
<feature type="domain" description="DUF883" evidence="2">
    <location>
        <begin position="62"/>
        <end position="88"/>
    </location>
</feature>
<evidence type="ECO:0000256" key="1">
    <source>
        <dbReference type="SAM" id="MobiDB-lite"/>
    </source>
</evidence>
<dbReference type="Proteomes" id="UP000494216">
    <property type="component" value="Unassembled WGS sequence"/>
</dbReference>
<gene>
    <name evidence="3" type="ORF">METHB2_30077</name>
</gene>
<evidence type="ECO:0000313" key="3">
    <source>
        <dbReference type="EMBL" id="CAA9890873.1"/>
    </source>
</evidence>
<dbReference type="RefSeq" id="WP_174625783.1">
    <property type="nucleotide sequence ID" value="NZ_CADCXN010000058.1"/>
</dbReference>
<proteinExistence type="predicted"/>
<protein>
    <recommendedName>
        <fullName evidence="2">DUF883 domain-containing protein</fullName>
    </recommendedName>
</protein>